<sequence length="320" mass="35841">MMHLKLSRLSSERRERVNSKDRTAAGTGRSNVDTRHLSSLGSRIIFFLKSIEMQPRFFFRRLGAFLIDMILVMLLLLVISIPLRWTGLWSAPFGVKISSCQTLPDPAPPQLTEAYAKAGRELPTIPAPVRAALDGHDIAGFSLCRISSFGLNAMNSITLVYDVTRKGNMTQRKRLTVALDDSATRIVTVWPVSPLILALYIGLLGYRHQRGKRSPGEAALGLRLHGPGRRFYLREALKLAPFVIGAVVELLLLPLQTANLAGTVAVMDRVAAAIAGSFAPFLIIPLALILAMGWWYDWFWLRWRGRARYDRICDMEMRRA</sequence>
<name>A0ABX3MSQ6_9RHOB</name>
<accession>A0ABX3MSQ6</accession>
<proteinExistence type="predicted"/>
<keyword evidence="4" id="KW-1185">Reference proteome</keyword>
<dbReference type="EMBL" id="MPZV01000005">
    <property type="protein sequence ID" value="OOY22658.1"/>
    <property type="molecule type" value="Genomic_DNA"/>
</dbReference>
<comment type="caution">
    <text evidence="3">The sequence shown here is derived from an EMBL/GenBank/DDBJ whole genome shotgun (WGS) entry which is preliminary data.</text>
</comment>
<evidence type="ECO:0000256" key="2">
    <source>
        <dbReference type="SAM" id="Phobius"/>
    </source>
</evidence>
<dbReference type="Proteomes" id="UP000190787">
    <property type="component" value="Unassembled WGS sequence"/>
</dbReference>
<keyword evidence="2" id="KW-0472">Membrane</keyword>
<feature type="transmembrane region" description="Helical" evidence="2">
    <location>
        <begin position="270"/>
        <end position="296"/>
    </location>
</feature>
<evidence type="ECO:0000313" key="3">
    <source>
        <dbReference type="EMBL" id="OOY22658.1"/>
    </source>
</evidence>
<evidence type="ECO:0000256" key="1">
    <source>
        <dbReference type="SAM" id="MobiDB-lite"/>
    </source>
</evidence>
<feature type="compositionally biased region" description="Basic and acidic residues" evidence="1">
    <location>
        <begin position="10"/>
        <end position="23"/>
    </location>
</feature>
<evidence type="ECO:0008006" key="5">
    <source>
        <dbReference type="Google" id="ProtNLM"/>
    </source>
</evidence>
<evidence type="ECO:0000313" key="4">
    <source>
        <dbReference type="Proteomes" id="UP000190787"/>
    </source>
</evidence>
<feature type="transmembrane region" description="Helical" evidence="2">
    <location>
        <begin position="187"/>
        <end position="206"/>
    </location>
</feature>
<gene>
    <name evidence="3" type="ORF">BMI91_18580</name>
</gene>
<feature type="transmembrane region" description="Helical" evidence="2">
    <location>
        <begin position="62"/>
        <end position="83"/>
    </location>
</feature>
<feature type="region of interest" description="Disordered" evidence="1">
    <location>
        <begin position="1"/>
        <end position="32"/>
    </location>
</feature>
<keyword evidence="2" id="KW-1133">Transmembrane helix</keyword>
<keyword evidence="2" id="KW-0812">Transmembrane</keyword>
<protein>
    <recommendedName>
        <fullName evidence="5">RDD domain-containing protein</fullName>
    </recommendedName>
</protein>
<feature type="transmembrane region" description="Helical" evidence="2">
    <location>
        <begin position="239"/>
        <end position="258"/>
    </location>
</feature>
<reference evidence="3 4" key="1">
    <citation type="submission" date="2016-11" db="EMBL/GenBank/DDBJ databases">
        <title>A multilocus sequence analysis scheme for characterization of bacteria in the genus Thioclava.</title>
        <authorList>
            <person name="Liu Y."/>
            <person name="Shao Z."/>
        </authorList>
    </citation>
    <scope>NUCLEOTIDE SEQUENCE [LARGE SCALE GENOMIC DNA]</scope>
    <source>
        <strain evidence="3 4">TAW-CT134</strain>
    </source>
</reference>
<organism evidence="3 4">
    <name type="scientific">Thioclava sediminum</name>
    <dbReference type="NCBI Taxonomy" id="1915319"/>
    <lineage>
        <taxon>Bacteria</taxon>
        <taxon>Pseudomonadati</taxon>
        <taxon>Pseudomonadota</taxon>
        <taxon>Alphaproteobacteria</taxon>
        <taxon>Rhodobacterales</taxon>
        <taxon>Paracoccaceae</taxon>
        <taxon>Thioclava</taxon>
    </lineage>
</organism>